<comment type="caution">
    <text evidence="7">Lacks conserved residue(s) required for the propagation of feature annotation.</text>
</comment>
<dbReference type="Gene3D" id="3.20.20.210">
    <property type="match status" value="1"/>
</dbReference>
<feature type="binding site" evidence="7">
    <location>
        <position position="169"/>
    </location>
    <ligand>
        <name>substrate</name>
    </ligand>
</feature>
<accession>A0A1T5IGQ8</accession>
<feature type="site" description="Transition state stabilizer" evidence="7">
    <location>
        <position position="86"/>
    </location>
</feature>
<dbReference type="GO" id="GO:0006782">
    <property type="term" value="P:protoporphyrinogen IX biosynthetic process"/>
    <property type="evidence" value="ECO:0007669"/>
    <property type="project" value="UniProtKB-UniRule"/>
</dbReference>
<comment type="function">
    <text evidence="7">Catalyzes the decarboxylation of four acetate groups of uroporphyrinogen-III to yield coproporphyrinogen-III.</text>
</comment>
<dbReference type="PANTHER" id="PTHR21091:SF169">
    <property type="entry name" value="UROPORPHYRINOGEN DECARBOXYLASE"/>
    <property type="match status" value="1"/>
</dbReference>
<dbReference type="GO" id="GO:0004853">
    <property type="term" value="F:uroporphyrinogen decarboxylase activity"/>
    <property type="evidence" value="ECO:0007669"/>
    <property type="project" value="UniProtKB-UniRule"/>
</dbReference>
<feature type="binding site" evidence="7">
    <location>
        <position position="360"/>
    </location>
    <ligand>
        <name>substrate</name>
    </ligand>
</feature>
<feature type="binding site" evidence="7">
    <location>
        <position position="224"/>
    </location>
    <ligand>
        <name>substrate</name>
    </ligand>
</feature>
<dbReference type="HAMAP" id="MF_00218">
    <property type="entry name" value="URO_D"/>
    <property type="match status" value="1"/>
</dbReference>
<comment type="subcellular location">
    <subcellularLocation>
        <location evidence="7">Cytoplasm</location>
    </subcellularLocation>
</comment>
<dbReference type="UniPathway" id="UPA00251">
    <property type="reaction ID" value="UER00321"/>
</dbReference>
<evidence type="ECO:0000256" key="6">
    <source>
        <dbReference type="ARBA" id="ARBA00023244"/>
    </source>
</evidence>
<evidence type="ECO:0000259" key="10">
    <source>
        <dbReference type="PROSITE" id="PS00906"/>
    </source>
</evidence>
<dbReference type="STRING" id="123320.SAMN06309945_0437"/>
<keyword evidence="7" id="KW-0963">Cytoplasm</keyword>
<feature type="domain" description="Uroporphyrinogen decarboxylase (URO-D)" evidence="10">
    <location>
        <begin position="32"/>
        <end position="41"/>
    </location>
</feature>
<dbReference type="InterPro" id="IPR000257">
    <property type="entry name" value="Uroporphyrinogen_deCOase"/>
</dbReference>
<keyword evidence="5 7" id="KW-0456">Lyase</keyword>
<evidence type="ECO:0000256" key="1">
    <source>
        <dbReference type="ARBA" id="ARBA00004804"/>
    </source>
</evidence>
<evidence type="ECO:0000313" key="13">
    <source>
        <dbReference type="Proteomes" id="UP000190857"/>
    </source>
</evidence>
<gene>
    <name evidence="7" type="primary">hemE</name>
    <name evidence="12" type="ORF">SAMN06309945_0437</name>
</gene>
<dbReference type="Pfam" id="PF01208">
    <property type="entry name" value="URO-D"/>
    <property type="match status" value="1"/>
</dbReference>
<evidence type="ECO:0000256" key="9">
    <source>
        <dbReference type="RuleBase" id="RU004169"/>
    </source>
</evidence>
<dbReference type="RefSeq" id="WP_079726657.1">
    <property type="nucleotide sequence ID" value="NZ_FUZP01000001.1"/>
</dbReference>
<proteinExistence type="inferred from homology"/>
<evidence type="ECO:0000256" key="4">
    <source>
        <dbReference type="ARBA" id="ARBA00022793"/>
    </source>
</evidence>
<dbReference type="PROSITE" id="PS00906">
    <property type="entry name" value="UROD_1"/>
    <property type="match status" value="1"/>
</dbReference>
<dbReference type="PROSITE" id="PS00907">
    <property type="entry name" value="UROD_2"/>
    <property type="match status" value="1"/>
</dbReference>
<dbReference type="EMBL" id="FUZP01000001">
    <property type="protein sequence ID" value="SKC38315.1"/>
    <property type="molecule type" value="Genomic_DNA"/>
</dbReference>
<comment type="similarity">
    <text evidence="2 7 9">Belongs to the uroporphyrinogen decarboxylase family.</text>
</comment>
<reference evidence="12 13" key="1">
    <citation type="submission" date="2017-02" db="EMBL/GenBank/DDBJ databases">
        <authorList>
            <person name="Peterson S.W."/>
        </authorList>
    </citation>
    <scope>NUCLEOTIDE SEQUENCE [LARGE SCALE GENOMIC DNA]</scope>
    <source>
        <strain evidence="12 13">VKM Ac-2059</strain>
    </source>
</reference>
<dbReference type="EC" id="4.1.1.37" evidence="3 7"/>
<evidence type="ECO:0000256" key="5">
    <source>
        <dbReference type="ARBA" id="ARBA00023239"/>
    </source>
</evidence>
<organism evidence="12 13">
    <name type="scientific">Okibacterium fritillariae</name>
    <dbReference type="NCBI Taxonomy" id="123320"/>
    <lineage>
        <taxon>Bacteria</taxon>
        <taxon>Bacillati</taxon>
        <taxon>Actinomycetota</taxon>
        <taxon>Actinomycetes</taxon>
        <taxon>Micrococcales</taxon>
        <taxon>Microbacteriaceae</taxon>
        <taxon>Okibacterium</taxon>
    </lineage>
</organism>
<comment type="pathway">
    <text evidence="1 7 8">Porphyrin-containing compound metabolism; protoporphyrin-IX biosynthesis; coproporphyrinogen-III from 5-aminolevulinate: step 4/4.</text>
</comment>
<feature type="domain" description="Uroporphyrinogen decarboxylase (URO-D)" evidence="11">
    <location>
        <begin position="157"/>
        <end position="173"/>
    </location>
</feature>
<dbReference type="Proteomes" id="UP000190857">
    <property type="component" value="Unassembled WGS sequence"/>
</dbReference>
<evidence type="ECO:0000256" key="2">
    <source>
        <dbReference type="ARBA" id="ARBA00009935"/>
    </source>
</evidence>
<comment type="catalytic activity">
    <reaction evidence="7 8">
        <text>uroporphyrinogen III + 4 H(+) = coproporphyrinogen III + 4 CO2</text>
        <dbReference type="Rhea" id="RHEA:19865"/>
        <dbReference type="ChEBI" id="CHEBI:15378"/>
        <dbReference type="ChEBI" id="CHEBI:16526"/>
        <dbReference type="ChEBI" id="CHEBI:57308"/>
        <dbReference type="ChEBI" id="CHEBI:57309"/>
        <dbReference type="EC" id="4.1.1.37"/>
    </reaction>
</comment>
<keyword evidence="4 7" id="KW-0210">Decarboxylase</keyword>
<dbReference type="GO" id="GO:0005829">
    <property type="term" value="C:cytosol"/>
    <property type="evidence" value="ECO:0007669"/>
    <property type="project" value="TreeGrafter"/>
</dbReference>
<comment type="subunit">
    <text evidence="7">Homodimer.</text>
</comment>
<keyword evidence="6 7" id="KW-0627">Porphyrin biosynthesis</keyword>
<dbReference type="InterPro" id="IPR038071">
    <property type="entry name" value="UROD/MetE-like_sf"/>
</dbReference>
<dbReference type="PANTHER" id="PTHR21091">
    <property type="entry name" value="METHYLTETRAHYDROFOLATE:HOMOCYSTEINE METHYLTRANSFERASE RELATED"/>
    <property type="match status" value="1"/>
</dbReference>
<protein>
    <recommendedName>
        <fullName evidence="3 7">Uroporphyrinogen decarboxylase</fullName>
        <shortName evidence="7">UPD</shortName>
        <shortName evidence="7">URO-D</shortName>
        <ecNumber evidence="3 7">4.1.1.37</ecNumber>
    </recommendedName>
</protein>
<evidence type="ECO:0000256" key="8">
    <source>
        <dbReference type="RuleBase" id="RU000554"/>
    </source>
</evidence>
<dbReference type="AlphaFoldDB" id="A0A1T5IGQ8"/>
<evidence type="ECO:0000256" key="3">
    <source>
        <dbReference type="ARBA" id="ARBA00012288"/>
    </source>
</evidence>
<dbReference type="SUPFAM" id="SSF51726">
    <property type="entry name" value="UROD/MetE-like"/>
    <property type="match status" value="1"/>
</dbReference>
<dbReference type="NCBIfam" id="TIGR01464">
    <property type="entry name" value="hemE"/>
    <property type="match status" value="1"/>
</dbReference>
<feature type="binding site" evidence="7">
    <location>
        <begin position="37"/>
        <end position="41"/>
    </location>
    <ligand>
        <name>substrate</name>
    </ligand>
</feature>
<evidence type="ECO:0000256" key="7">
    <source>
        <dbReference type="HAMAP-Rule" id="MF_00218"/>
    </source>
</evidence>
<keyword evidence="13" id="KW-1185">Reference proteome</keyword>
<dbReference type="CDD" id="cd00717">
    <property type="entry name" value="URO-D"/>
    <property type="match status" value="1"/>
</dbReference>
<evidence type="ECO:0000259" key="11">
    <source>
        <dbReference type="PROSITE" id="PS00907"/>
    </source>
</evidence>
<evidence type="ECO:0000313" key="12">
    <source>
        <dbReference type="EMBL" id="SKC38315.1"/>
    </source>
</evidence>
<name>A0A1T5IGQ8_9MICO</name>
<dbReference type="OrthoDB" id="9806656at2"/>
<dbReference type="InterPro" id="IPR006361">
    <property type="entry name" value="Uroporphyrinogen_deCO2ase_HemE"/>
</dbReference>
<sequence>MKLSSQHPLASGRTTDSRLVRTYQGVRQEVTPVWFMRQAGRSLPEYRDLRIGTAMLDACLKPEMASEITLQPIRRHGVDAGIFFSDIVVPLKQVGVDVDIVPGKGPVLGKAVRTAADVDELISLDPAILDETLAPVREAVAMTVAELGENHGDTPLIGFAGAPFTLAAYLVEGGPSKDHIRARTLMHADPESWAKLMAWSAEVTGRFLRAQVLAGASAAQLFDSWAGALSLDDYVRHVAPASSKALEHVRDLNYDVTTSEVDAEGAAHETTHARNVPIVHFGVGTGELLKAMHDIGADVVGVDYRVPLDEASRRLGGVVTLQGNVDPAILSAPWPVLEAHVVDVLERGKVAPAHVLNLGHGVPPETDPTVLTRLVEFVHDYRS</sequence>
<feature type="binding site" evidence="7">
    <location>
        <position position="86"/>
    </location>
    <ligand>
        <name>substrate</name>
    </ligand>
</feature>